<protein>
    <submittedName>
        <fullName evidence="8">Ethylene-responsive transcription factor CRF2-like</fullName>
    </submittedName>
</protein>
<dbReference type="Pfam" id="PF00847">
    <property type="entry name" value="AP2"/>
    <property type="match status" value="1"/>
</dbReference>
<dbReference type="GO" id="GO:0003700">
    <property type="term" value="F:DNA-binding transcription factor activity"/>
    <property type="evidence" value="ECO:0007669"/>
    <property type="project" value="InterPro"/>
</dbReference>
<reference evidence="8" key="1">
    <citation type="submission" date="2020-09" db="EMBL/GenBank/DDBJ databases">
        <title>Genome-Enabled Discovery of Anthraquinone Biosynthesis in Senna tora.</title>
        <authorList>
            <person name="Kang S.-H."/>
            <person name="Pandey R.P."/>
            <person name="Lee C.-M."/>
            <person name="Sim J.-S."/>
            <person name="Jeong J.-T."/>
            <person name="Choi B.-S."/>
            <person name="Jung M."/>
            <person name="Ginzburg D."/>
            <person name="Zhao K."/>
            <person name="Won S.Y."/>
            <person name="Oh T.-J."/>
            <person name="Yu Y."/>
            <person name="Kim N.-H."/>
            <person name="Lee O.R."/>
            <person name="Lee T.-H."/>
            <person name="Bashyal P."/>
            <person name="Kim T.-S."/>
            <person name="Lee W.-H."/>
            <person name="Kawkins C."/>
            <person name="Kim C.-K."/>
            <person name="Kim J.S."/>
            <person name="Ahn B.O."/>
            <person name="Rhee S.Y."/>
            <person name="Sohng J.K."/>
        </authorList>
    </citation>
    <scope>NUCLEOTIDE SEQUENCE</scope>
    <source>
        <tissue evidence="8">Leaf</tissue>
    </source>
</reference>
<dbReference type="PANTHER" id="PTHR31194">
    <property type="entry name" value="SHN SHINE , DNA BINDING / TRANSCRIPTION FACTOR"/>
    <property type="match status" value="1"/>
</dbReference>
<dbReference type="GO" id="GO:0005634">
    <property type="term" value="C:nucleus"/>
    <property type="evidence" value="ECO:0007669"/>
    <property type="project" value="UniProtKB-SubCell"/>
</dbReference>
<dbReference type="FunFam" id="3.30.730.10:FF:000001">
    <property type="entry name" value="Ethylene-responsive transcription factor 2"/>
    <property type="match status" value="1"/>
</dbReference>
<dbReference type="PANTHER" id="PTHR31194:SF218">
    <property type="entry name" value="AP2_ERF DOMAIN-CONTAINING PROTEIN"/>
    <property type="match status" value="1"/>
</dbReference>
<evidence type="ECO:0000313" key="9">
    <source>
        <dbReference type="Proteomes" id="UP000634136"/>
    </source>
</evidence>
<comment type="caution">
    <text evidence="8">The sequence shown here is derived from an EMBL/GenBank/DDBJ whole genome shotgun (WGS) entry which is preliminary data.</text>
</comment>
<comment type="subcellular location">
    <subcellularLocation>
        <location evidence="1">Nucleus</location>
    </subcellularLocation>
</comment>
<feature type="domain" description="AP2/ERF" evidence="7">
    <location>
        <begin position="114"/>
        <end position="171"/>
    </location>
</feature>
<evidence type="ECO:0000256" key="5">
    <source>
        <dbReference type="ARBA" id="ARBA00023242"/>
    </source>
</evidence>
<keyword evidence="3" id="KW-0238">DNA-binding</keyword>
<keyword evidence="9" id="KW-1185">Reference proteome</keyword>
<feature type="region of interest" description="Disordered" evidence="6">
    <location>
        <begin position="236"/>
        <end position="256"/>
    </location>
</feature>
<dbReference type="Proteomes" id="UP000634136">
    <property type="component" value="Unassembled WGS sequence"/>
</dbReference>
<organism evidence="8 9">
    <name type="scientific">Senna tora</name>
    <dbReference type="NCBI Taxonomy" id="362788"/>
    <lineage>
        <taxon>Eukaryota</taxon>
        <taxon>Viridiplantae</taxon>
        <taxon>Streptophyta</taxon>
        <taxon>Embryophyta</taxon>
        <taxon>Tracheophyta</taxon>
        <taxon>Spermatophyta</taxon>
        <taxon>Magnoliopsida</taxon>
        <taxon>eudicotyledons</taxon>
        <taxon>Gunneridae</taxon>
        <taxon>Pentapetalae</taxon>
        <taxon>rosids</taxon>
        <taxon>fabids</taxon>
        <taxon>Fabales</taxon>
        <taxon>Fabaceae</taxon>
        <taxon>Caesalpinioideae</taxon>
        <taxon>Cassia clade</taxon>
        <taxon>Senna</taxon>
    </lineage>
</organism>
<dbReference type="AlphaFoldDB" id="A0A835CJ34"/>
<evidence type="ECO:0000256" key="1">
    <source>
        <dbReference type="ARBA" id="ARBA00004123"/>
    </source>
</evidence>
<dbReference type="Gene3D" id="3.30.730.10">
    <property type="entry name" value="AP2/ERF domain"/>
    <property type="match status" value="1"/>
</dbReference>
<dbReference type="InterPro" id="IPR016177">
    <property type="entry name" value="DNA-bd_dom_sf"/>
</dbReference>
<dbReference type="GO" id="GO:0003677">
    <property type="term" value="F:DNA binding"/>
    <property type="evidence" value="ECO:0007669"/>
    <property type="project" value="UniProtKB-KW"/>
</dbReference>
<dbReference type="SMART" id="SM00380">
    <property type="entry name" value="AP2"/>
    <property type="match status" value="1"/>
</dbReference>
<evidence type="ECO:0000313" key="8">
    <source>
        <dbReference type="EMBL" id="KAF7844169.1"/>
    </source>
</evidence>
<proteinExistence type="predicted"/>
<dbReference type="PRINTS" id="PR00367">
    <property type="entry name" value="ETHRSPELEMNT"/>
</dbReference>
<evidence type="ECO:0000256" key="6">
    <source>
        <dbReference type="SAM" id="MobiDB-lite"/>
    </source>
</evidence>
<keyword evidence="2" id="KW-0805">Transcription regulation</keyword>
<gene>
    <name evidence="8" type="ORF">G2W53_001074</name>
</gene>
<dbReference type="OrthoDB" id="610645at2759"/>
<dbReference type="InterPro" id="IPR001471">
    <property type="entry name" value="AP2/ERF_dom"/>
</dbReference>
<dbReference type="CDD" id="cd00018">
    <property type="entry name" value="AP2"/>
    <property type="match status" value="1"/>
</dbReference>
<dbReference type="InterPro" id="IPR036955">
    <property type="entry name" value="AP2/ERF_dom_sf"/>
</dbReference>
<feature type="compositionally biased region" description="Basic and acidic residues" evidence="6">
    <location>
        <begin position="236"/>
        <end position="249"/>
    </location>
</feature>
<evidence type="ECO:0000256" key="4">
    <source>
        <dbReference type="ARBA" id="ARBA00023163"/>
    </source>
</evidence>
<evidence type="ECO:0000256" key="2">
    <source>
        <dbReference type="ARBA" id="ARBA00023015"/>
    </source>
</evidence>
<dbReference type="EMBL" id="JAAIUW010000001">
    <property type="protein sequence ID" value="KAF7844169.1"/>
    <property type="molecule type" value="Genomic_DNA"/>
</dbReference>
<dbReference type="SUPFAM" id="SSF54171">
    <property type="entry name" value="DNA-binding domain"/>
    <property type="match status" value="1"/>
</dbReference>
<accession>A0A835CJ34</accession>
<keyword evidence="4" id="KW-0804">Transcription</keyword>
<dbReference type="InterPro" id="IPR050913">
    <property type="entry name" value="AP2/ERF_ERF"/>
</dbReference>
<keyword evidence="5" id="KW-0539">Nucleus</keyword>
<evidence type="ECO:0000256" key="3">
    <source>
        <dbReference type="ARBA" id="ARBA00023125"/>
    </source>
</evidence>
<name>A0A835CJ34_9FABA</name>
<evidence type="ECO:0000259" key="7">
    <source>
        <dbReference type="PROSITE" id="PS51032"/>
    </source>
</evidence>
<sequence length="288" mass="33089">MKERKFSEHKIITHKLVKTGFAGTPRVVWISVIDNYATDSSSDEEEEEDGRFSHRPTRVKKLIHEVRIKDFSSFIAKIEANGDSRALLKQKLKQKRGKPAITKTKRSLQNGKQRFRGVRQRLWGRWAAEIRDPFRRARKWLGTFDTTEEAALVYDREAIRLRGADALTNLIKPPEKSHYLVLPLDDNASQSQGFVRSRHVKNEWSENDGVYDSSRDLLSTSYFSSPISVLTYDGGPRVHEPAGGEEERAVPQSTSNDILRDIPFNVDDDFESSNWVVDNYFQDPLPLL</sequence>
<dbReference type="PROSITE" id="PS51032">
    <property type="entry name" value="AP2_ERF"/>
    <property type="match status" value="1"/>
</dbReference>